<feature type="transmembrane region" description="Helical" evidence="6">
    <location>
        <begin position="151"/>
        <end position="172"/>
    </location>
</feature>
<keyword evidence="4 6" id="KW-1133">Transmembrane helix</keyword>
<evidence type="ECO:0000256" key="5">
    <source>
        <dbReference type="ARBA" id="ARBA00023136"/>
    </source>
</evidence>
<evidence type="ECO:0000313" key="7">
    <source>
        <dbReference type="EMBL" id="TVY01304.1"/>
    </source>
</evidence>
<evidence type="ECO:0000313" key="8">
    <source>
        <dbReference type="Proteomes" id="UP000316330"/>
    </source>
</evidence>
<evidence type="ECO:0000256" key="2">
    <source>
        <dbReference type="ARBA" id="ARBA00022475"/>
    </source>
</evidence>
<dbReference type="Pfam" id="PF09678">
    <property type="entry name" value="Caa3_CtaG"/>
    <property type="match status" value="1"/>
</dbReference>
<feature type="transmembrane region" description="Helical" evidence="6">
    <location>
        <begin position="257"/>
        <end position="278"/>
    </location>
</feature>
<dbReference type="NCBIfam" id="TIGR02737">
    <property type="entry name" value="caa3_CtaG"/>
    <property type="match status" value="1"/>
</dbReference>
<feature type="transmembrane region" description="Helical" evidence="6">
    <location>
        <begin position="12"/>
        <end position="31"/>
    </location>
</feature>
<protein>
    <submittedName>
        <fullName evidence="7">Cytochrome c oxidase assembly factor CtaG</fullName>
    </submittedName>
</protein>
<feature type="transmembrane region" description="Helical" evidence="6">
    <location>
        <begin position="115"/>
        <end position="139"/>
    </location>
</feature>
<dbReference type="RefSeq" id="WP_144700504.1">
    <property type="nucleotide sequence ID" value="NZ_VNJJ01000004.1"/>
</dbReference>
<feature type="transmembrane region" description="Helical" evidence="6">
    <location>
        <begin position="184"/>
        <end position="207"/>
    </location>
</feature>
<proteinExistence type="predicted"/>
<dbReference type="Proteomes" id="UP000316330">
    <property type="component" value="Unassembled WGS sequence"/>
</dbReference>
<keyword evidence="5 6" id="KW-0472">Membrane</keyword>
<organism evidence="7 8">
    <name type="scientific">Cohnella terricola</name>
    <dbReference type="NCBI Taxonomy" id="1289167"/>
    <lineage>
        <taxon>Bacteria</taxon>
        <taxon>Bacillati</taxon>
        <taxon>Bacillota</taxon>
        <taxon>Bacilli</taxon>
        <taxon>Bacillales</taxon>
        <taxon>Paenibacillaceae</taxon>
        <taxon>Cohnella</taxon>
    </lineage>
</organism>
<evidence type="ECO:0000256" key="3">
    <source>
        <dbReference type="ARBA" id="ARBA00022692"/>
    </source>
</evidence>
<comment type="caution">
    <text evidence="7">The sequence shown here is derived from an EMBL/GenBank/DDBJ whole genome shotgun (WGS) entry which is preliminary data.</text>
</comment>
<dbReference type="InterPro" id="IPR014108">
    <property type="entry name" value="Caa3-assmbl_CtaG"/>
</dbReference>
<dbReference type="InterPro" id="IPR019108">
    <property type="entry name" value="Caa3_assmbl_CtaG-rel"/>
</dbReference>
<feature type="transmembrane region" description="Helical" evidence="6">
    <location>
        <begin position="51"/>
        <end position="72"/>
    </location>
</feature>
<name>A0A559JN42_9BACL</name>
<dbReference type="OrthoDB" id="128422at2"/>
<reference evidence="7 8" key="1">
    <citation type="submission" date="2019-07" db="EMBL/GenBank/DDBJ databases">
        <authorList>
            <person name="Kim J."/>
        </authorList>
    </citation>
    <scope>NUCLEOTIDE SEQUENCE [LARGE SCALE GENOMIC DNA]</scope>
    <source>
        <strain evidence="7 8">G13</strain>
    </source>
</reference>
<evidence type="ECO:0000256" key="1">
    <source>
        <dbReference type="ARBA" id="ARBA00004651"/>
    </source>
</evidence>
<dbReference type="EMBL" id="VNJJ01000004">
    <property type="protein sequence ID" value="TVY01304.1"/>
    <property type="molecule type" value="Genomic_DNA"/>
</dbReference>
<comment type="subcellular location">
    <subcellularLocation>
        <location evidence="1">Cell membrane</location>
        <topology evidence="1">Multi-pass membrane protein</topology>
    </subcellularLocation>
</comment>
<dbReference type="AlphaFoldDB" id="A0A559JN42"/>
<keyword evidence="3 6" id="KW-0812">Transmembrane</keyword>
<feature type="transmembrane region" description="Helical" evidence="6">
    <location>
        <begin position="84"/>
        <end position="103"/>
    </location>
</feature>
<accession>A0A559JN42</accession>
<keyword evidence="8" id="KW-1185">Reference proteome</keyword>
<evidence type="ECO:0000256" key="6">
    <source>
        <dbReference type="SAM" id="Phobius"/>
    </source>
</evidence>
<sequence length="300" mass="34728">MMGLEYFSFRDLWSPAFMIFMMAIVVLYTFVIGPWRHHFANSSPVSVSRQLVFFLAIVLLYLTQGGPLSLLGHLMFTFHMTNMALAYVLVPPMLIYGIPDWLWRSAFGARIWRPAIFRYIMHPIVSLLAFILLFSLYHIPSNHDWIMTHFTVHRIYFALLFVTSMAMWWHVYCPIPEWRRISHLLTLGYIFMGGLLLTPACVMIIFAGKPLFGVYNDPQVWAQAMGYCVSGNPAELLEKFDGPTFFNMLSVIDDQQLGGIIMKLLQEGVNIAALYSVFMQWYRRDRSREKDNVLEPVGAE</sequence>
<dbReference type="GO" id="GO:0005886">
    <property type="term" value="C:plasma membrane"/>
    <property type="evidence" value="ECO:0007669"/>
    <property type="project" value="UniProtKB-SubCell"/>
</dbReference>
<evidence type="ECO:0000256" key="4">
    <source>
        <dbReference type="ARBA" id="ARBA00022989"/>
    </source>
</evidence>
<gene>
    <name evidence="7" type="primary">ctaG</name>
    <name evidence="7" type="ORF">FPZ45_09155</name>
</gene>
<keyword evidence="2" id="KW-1003">Cell membrane</keyword>